<evidence type="ECO:0000313" key="1">
    <source>
        <dbReference type="EMBL" id="KAF9652690.1"/>
    </source>
</evidence>
<sequence length="967" mass="104841">MFKSAATKLAHNSTIPALAGNSELRPLQEVIATKKLVLQSLQRLSTDFGKSSDALRAWANGEGEDLGLSTRASQDTFSACATLLNHWVSSLASFTSHIAYIRECLKAVRTREEALDEMHRRRKSLMSKADSADKKLNRMSSDHKNLRQQTDLLMSLRDQIRTLDVEIMNEEASLGDWKRVKAREWMGVLFGGLLECSEKGAVVATFGRTIIGYVSTEKTQPGLPRAHYSGHSQVEPLLVEAEQELHKISFIGEVGGGNQQLPNEYRIGDIPGLPPSFPSSPIRPTPRYPQPYASSTLPNNPPTNPHELSDFGEYNPYSQSQTYTPGQRTRLSSFDQQSAVSATKSSSFLPVPPQGGAGFTPGHQPHFSQSSVRSRSDSTPGYPPPIASPAFHPTHPSNNASGSGFIPEHKPSTDDTFSSFVAKAIGESWGLDENRNKEPPRLSVDGPPPSYAINSSSASGPPNPPGPPHIERKPVPAHIQEASDEDDDGVGLSYLNPSNEDGPSRRSDEQRHSGSGFREDRKVRWGSIRDVDAELEKRYSEETRKSHEMRTSVSPSRNPETPSPVYRSRSPSPPMPEPHPHVHRPAQIHPTESPTSIDESQPLPNPNVSVEDEGHSQLDERSLNALAAREISKQMELAPTLPFAGRKSVSPRPSFTNDIPPSNNDGKFGQISSPVPPPPQFTNSTLNYDSTPPPHPPQPPQLQPPPPPPVDTLPLSKNMDSTVSDLTQPDDAYHTPPEYLRNSPTLPSPSITPTLPPPVPQMAATLSSTPPTPTTTKKIPAAAFRRPGMRGLSSNTNLRNDSPRQDSRSVGFRQSPGRSPSRERGGEENGDGGLDNIVPPLNLRKKSLPAIPGVSTGLLSGPRGPGAPRSISSPFPNLRTSEEQPLGPGRVPPLSSSPEFRPLELTFGGGDDDFDYVSAYLSEDDRRQSVVHNGATDGHGHVGGGPETSPPQSEGYGSGRFATRLDD</sequence>
<reference evidence="1" key="2">
    <citation type="journal article" date="2020" name="Nat. Commun.">
        <title>Large-scale genome sequencing of mycorrhizal fungi provides insights into the early evolution of symbiotic traits.</title>
        <authorList>
            <person name="Miyauchi S."/>
            <person name="Kiss E."/>
            <person name="Kuo A."/>
            <person name="Drula E."/>
            <person name="Kohler A."/>
            <person name="Sanchez-Garcia M."/>
            <person name="Morin E."/>
            <person name="Andreopoulos B."/>
            <person name="Barry K.W."/>
            <person name="Bonito G."/>
            <person name="Buee M."/>
            <person name="Carver A."/>
            <person name="Chen C."/>
            <person name="Cichocki N."/>
            <person name="Clum A."/>
            <person name="Culley D."/>
            <person name="Crous P.W."/>
            <person name="Fauchery L."/>
            <person name="Girlanda M."/>
            <person name="Hayes R.D."/>
            <person name="Keri Z."/>
            <person name="LaButti K."/>
            <person name="Lipzen A."/>
            <person name="Lombard V."/>
            <person name="Magnuson J."/>
            <person name="Maillard F."/>
            <person name="Murat C."/>
            <person name="Nolan M."/>
            <person name="Ohm R.A."/>
            <person name="Pangilinan J."/>
            <person name="Pereira M.F."/>
            <person name="Perotto S."/>
            <person name="Peter M."/>
            <person name="Pfister S."/>
            <person name="Riley R."/>
            <person name="Sitrit Y."/>
            <person name="Stielow J.B."/>
            <person name="Szollosi G."/>
            <person name="Zifcakova L."/>
            <person name="Stursova M."/>
            <person name="Spatafora J.W."/>
            <person name="Tedersoo L."/>
            <person name="Vaario L.M."/>
            <person name="Yamada A."/>
            <person name="Yan M."/>
            <person name="Wang P."/>
            <person name="Xu J."/>
            <person name="Bruns T."/>
            <person name="Baldrian P."/>
            <person name="Vilgalys R."/>
            <person name="Dunand C."/>
            <person name="Henrissat B."/>
            <person name="Grigoriev I.V."/>
            <person name="Hibbett D."/>
            <person name="Nagy L.G."/>
            <person name="Martin F.M."/>
        </authorList>
    </citation>
    <scope>NUCLEOTIDE SEQUENCE</scope>
    <source>
        <strain evidence="1">P2</strain>
    </source>
</reference>
<organism evidence="1 2">
    <name type="scientific">Thelephora ganbajun</name>
    <name type="common">Ganba fungus</name>
    <dbReference type="NCBI Taxonomy" id="370292"/>
    <lineage>
        <taxon>Eukaryota</taxon>
        <taxon>Fungi</taxon>
        <taxon>Dikarya</taxon>
        <taxon>Basidiomycota</taxon>
        <taxon>Agaricomycotina</taxon>
        <taxon>Agaricomycetes</taxon>
        <taxon>Thelephorales</taxon>
        <taxon>Thelephoraceae</taxon>
        <taxon>Thelephora</taxon>
    </lineage>
</organism>
<reference evidence="1" key="1">
    <citation type="submission" date="2019-10" db="EMBL/GenBank/DDBJ databases">
        <authorList>
            <consortium name="DOE Joint Genome Institute"/>
            <person name="Kuo A."/>
            <person name="Miyauchi S."/>
            <person name="Kiss E."/>
            <person name="Drula E."/>
            <person name="Kohler A."/>
            <person name="Sanchez-Garcia M."/>
            <person name="Andreopoulos B."/>
            <person name="Barry K.W."/>
            <person name="Bonito G."/>
            <person name="Buee M."/>
            <person name="Carver A."/>
            <person name="Chen C."/>
            <person name="Cichocki N."/>
            <person name="Clum A."/>
            <person name="Culley D."/>
            <person name="Crous P.W."/>
            <person name="Fauchery L."/>
            <person name="Girlanda M."/>
            <person name="Hayes R."/>
            <person name="Keri Z."/>
            <person name="Labutti K."/>
            <person name="Lipzen A."/>
            <person name="Lombard V."/>
            <person name="Magnuson J."/>
            <person name="Maillard F."/>
            <person name="Morin E."/>
            <person name="Murat C."/>
            <person name="Nolan M."/>
            <person name="Ohm R."/>
            <person name="Pangilinan J."/>
            <person name="Pereira M."/>
            <person name="Perotto S."/>
            <person name="Peter M."/>
            <person name="Riley R."/>
            <person name="Sitrit Y."/>
            <person name="Stielow B."/>
            <person name="Szollosi G."/>
            <person name="Zifcakova L."/>
            <person name="Stursova M."/>
            <person name="Spatafora J.W."/>
            <person name="Tedersoo L."/>
            <person name="Vaario L.-M."/>
            <person name="Yamada A."/>
            <person name="Yan M."/>
            <person name="Wang P."/>
            <person name="Xu J."/>
            <person name="Bruns T."/>
            <person name="Baldrian P."/>
            <person name="Vilgalys R."/>
            <person name="Henrissat B."/>
            <person name="Grigoriev I.V."/>
            <person name="Hibbett D."/>
            <person name="Nagy L.G."/>
            <person name="Martin F.M."/>
        </authorList>
    </citation>
    <scope>NUCLEOTIDE SEQUENCE</scope>
    <source>
        <strain evidence="1">P2</strain>
    </source>
</reference>
<keyword evidence="2" id="KW-1185">Reference proteome</keyword>
<protein>
    <submittedName>
        <fullName evidence="1">Uncharacterized protein</fullName>
    </submittedName>
</protein>
<proteinExistence type="predicted"/>
<dbReference type="EMBL" id="MU117967">
    <property type="protein sequence ID" value="KAF9652690.1"/>
    <property type="molecule type" value="Genomic_DNA"/>
</dbReference>
<dbReference type="Proteomes" id="UP000886501">
    <property type="component" value="Unassembled WGS sequence"/>
</dbReference>
<evidence type="ECO:0000313" key="2">
    <source>
        <dbReference type="Proteomes" id="UP000886501"/>
    </source>
</evidence>
<comment type="caution">
    <text evidence="1">The sequence shown here is derived from an EMBL/GenBank/DDBJ whole genome shotgun (WGS) entry which is preliminary data.</text>
</comment>
<gene>
    <name evidence="1" type="ORF">BDM02DRAFT_3126152</name>
</gene>
<name>A0ACB6ZSD9_THEGA</name>
<accession>A0ACB6ZSD9</accession>